<dbReference type="PANTHER" id="PTHR33066:SF2">
    <property type="entry name" value="FILAGGRIN-2-LIKE"/>
    <property type="match status" value="1"/>
</dbReference>
<dbReference type="GO" id="GO:0015074">
    <property type="term" value="P:DNA integration"/>
    <property type="evidence" value="ECO:0007669"/>
    <property type="project" value="InterPro"/>
</dbReference>
<evidence type="ECO:0000256" key="2">
    <source>
        <dbReference type="ARBA" id="ARBA00023172"/>
    </source>
</evidence>
<feature type="compositionally biased region" description="Polar residues" evidence="3">
    <location>
        <begin position="430"/>
        <end position="443"/>
    </location>
</feature>
<dbReference type="SUPFAM" id="SSF56349">
    <property type="entry name" value="DNA breaking-rejoining enzymes"/>
    <property type="match status" value="1"/>
</dbReference>
<dbReference type="Proteomes" id="UP000716291">
    <property type="component" value="Unassembled WGS sequence"/>
</dbReference>
<dbReference type="GO" id="GO:0006310">
    <property type="term" value="P:DNA recombination"/>
    <property type="evidence" value="ECO:0007669"/>
    <property type="project" value="UniProtKB-KW"/>
</dbReference>
<accession>A0A9P6WZG8</accession>
<keyword evidence="1" id="KW-0238">DNA-binding</keyword>
<feature type="domain" description="Tyr recombinase" evidence="4">
    <location>
        <begin position="744"/>
        <end position="913"/>
    </location>
</feature>
<dbReference type="InterPro" id="IPR002104">
    <property type="entry name" value="Integrase_catalytic"/>
</dbReference>
<dbReference type="SUPFAM" id="SSF47823">
    <property type="entry name" value="lambda integrase-like, N-terminal domain"/>
    <property type="match status" value="1"/>
</dbReference>
<name>A0A9P6WZG8_RHIOR</name>
<protein>
    <recommendedName>
        <fullName evidence="4">Tyr recombinase domain-containing protein</fullName>
    </recommendedName>
</protein>
<reference evidence="5" key="1">
    <citation type="journal article" date="2020" name="Microb. Genom.">
        <title>Genetic diversity of clinical and environmental Mucorales isolates obtained from an investigation of mucormycosis cases among solid organ transplant recipients.</title>
        <authorList>
            <person name="Nguyen M.H."/>
            <person name="Kaul D."/>
            <person name="Muto C."/>
            <person name="Cheng S.J."/>
            <person name="Richter R.A."/>
            <person name="Bruno V.M."/>
            <person name="Liu G."/>
            <person name="Beyhan S."/>
            <person name="Sundermann A.J."/>
            <person name="Mounaud S."/>
            <person name="Pasculle A.W."/>
            <person name="Nierman W.C."/>
            <person name="Driscoll E."/>
            <person name="Cumbie R."/>
            <person name="Clancy C.J."/>
            <person name="Dupont C.L."/>
        </authorList>
    </citation>
    <scope>NUCLEOTIDE SEQUENCE</scope>
    <source>
        <strain evidence="5">GL11</strain>
    </source>
</reference>
<dbReference type="EMBL" id="JAANQT010002668">
    <property type="protein sequence ID" value="KAG1302043.1"/>
    <property type="molecule type" value="Genomic_DNA"/>
</dbReference>
<dbReference type="Pfam" id="PF00589">
    <property type="entry name" value="Phage_integrase"/>
    <property type="match status" value="1"/>
</dbReference>
<evidence type="ECO:0000256" key="3">
    <source>
        <dbReference type="SAM" id="MobiDB-lite"/>
    </source>
</evidence>
<dbReference type="PANTHER" id="PTHR33066">
    <property type="entry name" value="INTEGRASE_SAM-LIKE_N DOMAIN-CONTAINING PROTEIN"/>
    <property type="match status" value="1"/>
</dbReference>
<feature type="region of interest" description="Disordered" evidence="3">
    <location>
        <begin position="533"/>
        <end position="561"/>
    </location>
</feature>
<gene>
    <name evidence="5" type="ORF">G6F64_011272</name>
</gene>
<feature type="compositionally biased region" description="Low complexity" evidence="3">
    <location>
        <begin position="444"/>
        <end position="455"/>
    </location>
</feature>
<dbReference type="Gene3D" id="1.10.150.130">
    <property type="match status" value="1"/>
</dbReference>
<feature type="region of interest" description="Disordered" evidence="3">
    <location>
        <begin position="430"/>
        <end position="458"/>
    </location>
</feature>
<dbReference type="InterPro" id="IPR011010">
    <property type="entry name" value="DNA_brk_join_enz"/>
</dbReference>
<dbReference type="InterPro" id="IPR010998">
    <property type="entry name" value="Integrase_recombinase_N"/>
</dbReference>
<evidence type="ECO:0000313" key="5">
    <source>
        <dbReference type="EMBL" id="KAG1302043.1"/>
    </source>
</evidence>
<evidence type="ECO:0000259" key="4">
    <source>
        <dbReference type="Pfam" id="PF00589"/>
    </source>
</evidence>
<organism evidence="5 6">
    <name type="scientific">Rhizopus oryzae</name>
    <name type="common">Mucormycosis agent</name>
    <name type="synonym">Rhizopus arrhizus var. delemar</name>
    <dbReference type="NCBI Taxonomy" id="64495"/>
    <lineage>
        <taxon>Eukaryota</taxon>
        <taxon>Fungi</taxon>
        <taxon>Fungi incertae sedis</taxon>
        <taxon>Mucoromycota</taxon>
        <taxon>Mucoromycotina</taxon>
        <taxon>Mucoromycetes</taxon>
        <taxon>Mucorales</taxon>
        <taxon>Mucorineae</taxon>
        <taxon>Rhizopodaceae</taxon>
        <taxon>Rhizopus</taxon>
    </lineage>
</organism>
<keyword evidence="2" id="KW-0233">DNA recombination</keyword>
<proteinExistence type="predicted"/>
<dbReference type="Gene3D" id="1.10.443.10">
    <property type="entry name" value="Intergrase catalytic core"/>
    <property type="match status" value="1"/>
</dbReference>
<evidence type="ECO:0000313" key="6">
    <source>
        <dbReference type="Proteomes" id="UP000716291"/>
    </source>
</evidence>
<evidence type="ECO:0000256" key="1">
    <source>
        <dbReference type="ARBA" id="ARBA00023125"/>
    </source>
</evidence>
<feature type="region of interest" description="Disordered" evidence="3">
    <location>
        <begin position="16"/>
        <end position="59"/>
    </location>
</feature>
<sequence>MVKIDNTHLAIIDSKRGIPNSISPSTFTLENSTLEPEPDGTNSGQRSSRQIPSSRNNRGIPLTINKLLIEFLHNTRNQQTETDFGLPEAQPFYSMPTFQNGGSSSSSRNYGEGRLHLQNRSEGRLRSNSNTSEITSISHIHEQRNGLPIQDSSIWNERKSKDFQQNDETRNGTFEKTRHPLGLLFGRHLHSREISGENESSHRTSYYSLGELGLFDQQKKEYINPIENTGIPRLYVQHKDNEDFSSREKNIQIKEPNKSSISHIKNKNMQMVCEFDWEDDSYDSGNRRSITTYQVFAERLSTESTSTSSKLGSKLYIVNKQFNRIELVDQVDQLQKWLTDSQTILESFDYNSRGRIRFRMGSSFTTNTDIREMDGGRAYTLNQCEGVKNNSIFTTTSCTVFEERINNQDIHRQHDSVEIHNKIRRNFVNSPTINSSGNTGDMQSTSVSSNISTHSRYSEYSSRCIESTKSPITFVRGNTAEDSVQQDKQTLGTTEDRRLRVQNEQSTDKILEFTTRPDSNSNRCTGAEMVEERDVPVSTMEVDPSSHTTNTETKNTKDSVSHTELAHSTLVPTDHSITSNTTTSTISTQGMDDDRLAVIRQKRKYEGIDADASNFLEKSVRTNTARVYNGGWKKWVIWCKAQTPMIEPTKYDVQQVFKFLMEFKHLSSSHLNGIRSAIASTFKTLHPEEIPLANQPIIIEFFKAKRHQEIRIPTKSQLVTWDINILISYINKKLKNTKNLALYDLQIKTLLLLCMSTMGRPRSDIGRLQHRDIQLEFYEDKVVAATIIFREAKETNVKSSQLGLIEEEDLCPVRTLAWFMSVSSKVRQQLPEDHTLFLAYINDNNKVSSVRASTISGWIKNSMAEAGIDTSNYKPHSIRSASSTKAVEKGSSIEEVKQHANWSRRAFTFEDYYYKPTAQQSTSTEIVNSIFSMSENHTTLEDESESIGIVKGTPNNTIVDVDESKNVVNPTPWYRSWF</sequence>
<comment type="caution">
    <text evidence="5">The sequence shown here is derived from an EMBL/GenBank/DDBJ whole genome shotgun (WGS) entry which is preliminary data.</text>
</comment>
<dbReference type="InterPro" id="IPR013762">
    <property type="entry name" value="Integrase-like_cat_sf"/>
</dbReference>
<keyword evidence="6" id="KW-1185">Reference proteome</keyword>
<dbReference type="AlphaFoldDB" id="A0A9P6WZG8"/>
<dbReference type="GO" id="GO:0003677">
    <property type="term" value="F:DNA binding"/>
    <property type="evidence" value="ECO:0007669"/>
    <property type="project" value="UniProtKB-KW"/>
</dbReference>
<feature type="compositionally biased region" description="Polar residues" evidence="3">
    <location>
        <begin position="20"/>
        <end position="57"/>
    </location>
</feature>